<dbReference type="Gene3D" id="1.10.630.10">
    <property type="entry name" value="Cytochrome P450"/>
    <property type="match status" value="1"/>
</dbReference>
<dbReference type="Proteomes" id="UP001183176">
    <property type="component" value="Unassembled WGS sequence"/>
</dbReference>
<evidence type="ECO:0000313" key="4">
    <source>
        <dbReference type="Proteomes" id="UP001183176"/>
    </source>
</evidence>
<feature type="region of interest" description="Disordered" evidence="2">
    <location>
        <begin position="1"/>
        <end position="20"/>
    </location>
</feature>
<dbReference type="RefSeq" id="WP_311425559.1">
    <property type="nucleotide sequence ID" value="NZ_JAVREH010000105.1"/>
</dbReference>
<feature type="non-terminal residue" evidence="3">
    <location>
        <position position="1"/>
    </location>
</feature>
<dbReference type="PANTHER" id="PTHR24305:SF166">
    <property type="entry name" value="CYTOCHROME P450 12A4, MITOCHONDRIAL-RELATED"/>
    <property type="match status" value="1"/>
</dbReference>
<dbReference type="InterPro" id="IPR002401">
    <property type="entry name" value="Cyt_P450_E_grp-I"/>
</dbReference>
<comment type="caution">
    <text evidence="3">The sequence shown here is derived from an EMBL/GenBank/DDBJ whole genome shotgun (WGS) entry which is preliminary data.</text>
</comment>
<evidence type="ECO:0000256" key="1">
    <source>
        <dbReference type="ARBA" id="ARBA00010617"/>
    </source>
</evidence>
<name>A0ABU2JHF9_9ACTN</name>
<dbReference type="PRINTS" id="PR00385">
    <property type="entry name" value="P450"/>
</dbReference>
<evidence type="ECO:0000256" key="2">
    <source>
        <dbReference type="SAM" id="MobiDB-lite"/>
    </source>
</evidence>
<evidence type="ECO:0000313" key="3">
    <source>
        <dbReference type="EMBL" id="MDT0264422.1"/>
    </source>
</evidence>
<dbReference type="PRINTS" id="PR00463">
    <property type="entry name" value="EP450I"/>
</dbReference>
<dbReference type="PANTHER" id="PTHR24305">
    <property type="entry name" value="CYTOCHROME P450"/>
    <property type="match status" value="1"/>
</dbReference>
<keyword evidence="4" id="KW-1185">Reference proteome</keyword>
<proteinExistence type="inferred from homology"/>
<gene>
    <name evidence="3" type="ORF">RM423_23995</name>
</gene>
<protein>
    <submittedName>
        <fullName evidence="3">Cytochrome P450</fullName>
    </submittedName>
</protein>
<dbReference type="SUPFAM" id="SSF48264">
    <property type="entry name" value="Cytochrome P450"/>
    <property type="match status" value="1"/>
</dbReference>
<dbReference type="InterPro" id="IPR036396">
    <property type="entry name" value="Cyt_P450_sf"/>
</dbReference>
<dbReference type="EMBL" id="JAVREH010000105">
    <property type="protein sequence ID" value="MDT0264422.1"/>
    <property type="molecule type" value="Genomic_DNA"/>
</dbReference>
<accession>A0ABU2JHF9</accession>
<reference evidence="4" key="1">
    <citation type="submission" date="2023-07" db="EMBL/GenBank/DDBJ databases">
        <title>30 novel species of actinomycetes from the DSMZ collection.</title>
        <authorList>
            <person name="Nouioui I."/>
        </authorList>
    </citation>
    <scope>NUCLEOTIDE SEQUENCE [LARGE SCALE GENOMIC DNA]</scope>
    <source>
        <strain evidence="4">DSM 44399</strain>
    </source>
</reference>
<sequence>PPALRLRLPQPDHLREHHHRGYATTGRITIKSRVHFSGRRPHLTLDTLSRSLFGYDITPSVNALRSVVDGVIEIMFKRGTLAEMVPSWLPTKRRSLIRATKSELYAMVAGVRARKDPVGPAPLLDLMESAIDEDTGRHWTEDEIRDEILTIYLAGHETTAVSLYWTLLSVMQNPHVLEELDAELSEVLSGRSPELADLDQLDVTRRVVDESLRMYPPIWIFPRDAISDDELGGYPIAGGSSVLLSPLVAQRDPRVWDEPDCFDPGRFTPEAVKARPRMSYFPYGAGARMCVGNFLAGLELRLILAMVTQRFHLLSDNDVTPQFGAPLISLRPLNNTTVELRARHTARAPV</sequence>
<dbReference type="InterPro" id="IPR050121">
    <property type="entry name" value="Cytochrome_P450_monoxygenase"/>
</dbReference>
<dbReference type="InterPro" id="IPR001128">
    <property type="entry name" value="Cyt_P450"/>
</dbReference>
<organism evidence="3 4">
    <name type="scientific">Jatrophihabitans lederbergiae</name>
    <dbReference type="NCBI Taxonomy" id="3075547"/>
    <lineage>
        <taxon>Bacteria</taxon>
        <taxon>Bacillati</taxon>
        <taxon>Actinomycetota</taxon>
        <taxon>Actinomycetes</taxon>
        <taxon>Jatrophihabitantales</taxon>
        <taxon>Jatrophihabitantaceae</taxon>
        <taxon>Jatrophihabitans</taxon>
    </lineage>
</organism>
<dbReference type="Pfam" id="PF00067">
    <property type="entry name" value="p450"/>
    <property type="match status" value="1"/>
</dbReference>
<comment type="similarity">
    <text evidence="1">Belongs to the cytochrome P450 family.</text>
</comment>